<comment type="subcellular location">
    <subcellularLocation>
        <location evidence="2">Cell membrane</location>
        <topology evidence="2">Multi-pass membrane protein</topology>
    </subcellularLocation>
</comment>
<evidence type="ECO:0000256" key="5">
    <source>
        <dbReference type="ARBA" id="ARBA00022553"/>
    </source>
</evidence>
<dbReference type="CDD" id="cd00130">
    <property type="entry name" value="PAS"/>
    <property type="match status" value="1"/>
</dbReference>
<dbReference type="InterPro" id="IPR057640">
    <property type="entry name" value="Cache_WalK"/>
</dbReference>
<evidence type="ECO:0000256" key="14">
    <source>
        <dbReference type="SAM" id="Phobius"/>
    </source>
</evidence>
<dbReference type="RefSeq" id="WP_202778438.1">
    <property type="nucleotide sequence ID" value="NZ_CP065425.1"/>
</dbReference>
<keyword evidence="6" id="KW-0808">Transferase</keyword>
<evidence type="ECO:0000256" key="4">
    <source>
        <dbReference type="ARBA" id="ARBA00022475"/>
    </source>
</evidence>
<evidence type="ECO:0000259" key="15">
    <source>
        <dbReference type="PROSITE" id="PS50109"/>
    </source>
</evidence>
<dbReference type="CDD" id="cd00082">
    <property type="entry name" value="HisKA"/>
    <property type="match status" value="1"/>
</dbReference>
<evidence type="ECO:0000256" key="2">
    <source>
        <dbReference type="ARBA" id="ARBA00004651"/>
    </source>
</evidence>
<dbReference type="SUPFAM" id="SSF55785">
    <property type="entry name" value="PYP-like sensor domain (PAS domain)"/>
    <property type="match status" value="1"/>
</dbReference>
<dbReference type="SMART" id="SM00387">
    <property type="entry name" value="HATPase_c"/>
    <property type="match status" value="1"/>
</dbReference>
<dbReference type="PANTHER" id="PTHR45453">
    <property type="entry name" value="PHOSPHATE REGULON SENSOR PROTEIN PHOR"/>
    <property type="match status" value="1"/>
</dbReference>
<evidence type="ECO:0000256" key="1">
    <source>
        <dbReference type="ARBA" id="ARBA00000085"/>
    </source>
</evidence>
<comment type="catalytic activity">
    <reaction evidence="1">
        <text>ATP + protein L-histidine = ADP + protein N-phospho-L-histidine.</text>
        <dbReference type="EC" id="2.7.13.3"/>
    </reaction>
</comment>
<dbReference type="SMART" id="SM00388">
    <property type="entry name" value="HisKA"/>
    <property type="match status" value="1"/>
</dbReference>
<name>A0ABX7E131_9BACI</name>
<dbReference type="InterPro" id="IPR003661">
    <property type="entry name" value="HisK_dim/P_dom"/>
</dbReference>
<feature type="domain" description="Histidine kinase" evidence="15">
    <location>
        <begin position="380"/>
        <end position="597"/>
    </location>
</feature>
<dbReference type="InterPro" id="IPR005467">
    <property type="entry name" value="His_kinase_dom"/>
</dbReference>
<dbReference type="InterPro" id="IPR000014">
    <property type="entry name" value="PAS"/>
</dbReference>
<dbReference type="CDD" id="cd06225">
    <property type="entry name" value="HAMP"/>
    <property type="match status" value="1"/>
</dbReference>
<evidence type="ECO:0000256" key="11">
    <source>
        <dbReference type="ARBA" id="ARBA00022989"/>
    </source>
</evidence>
<dbReference type="SUPFAM" id="SSF47384">
    <property type="entry name" value="Homodimeric domain of signal transducing histidine kinase"/>
    <property type="match status" value="1"/>
</dbReference>
<dbReference type="EMBL" id="CP065425">
    <property type="protein sequence ID" value="QQZ09429.1"/>
    <property type="molecule type" value="Genomic_DNA"/>
</dbReference>
<feature type="domain" description="PAS" evidence="16">
    <location>
        <begin position="258"/>
        <end position="323"/>
    </location>
</feature>
<organism evidence="19 20">
    <name type="scientific">Heyndrickxia vini</name>
    <dbReference type="NCBI Taxonomy" id="1476025"/>
    <lineage>
        <taxon>Bacteria</taxon>
        <taxon>Bacillati</taxon>
        <taxon>Bacillota</taxon>
        <taxon>Bacilli</taxon>
        <taxon>Bacillales</taxon>
        <taxon>Bacillaceae</taxon>
        <taxon>Heyndrickxia</taxon>
    </lineage>
</organism>
<dbReference type="InterPro" id="IPR003660">
    <property type="entry name" value="HAMP_dom"/>
</dbReference>
<dbReference type="PANTHER" id="PTHR45453:SF1">
    <property type="entry name" value="PHOSPHATE REGULON SENSOR PROTEIN PHOR"/>
    <property type="match status" value="1"/>
</dbReference>
<dbReference type="InterPro" id="IPR050351">
    <property type="entry name" value="BphY/WalK/GraS-like"/>
</dbReference>
<dbReference type="Pfam" id="PF02518">
    <property type="entry name" value="HATPase_c"/>
    <property type="match status" value="1"/>
</dbReference>
<dbReference type="PROSITE" id="PS50885">
    <property type="entry name" value="HAMP"/>
    <property type="match status" value="1"/>
</dbReference>
<dbReference type="PROSITE" id="PS50113">
    <property type="entry name" value="PAC"/>
    <property type="match status" value="1"/>
</dbReference>
<evidence type="ECO:0000256" key="6">
    <source>
        <dbReference type="ARBA" id="ARBA00022679"/>
    </source>
</evidence>
<dbReference type="GO" id="GO:0016301">
    <property type="term" value="F:kinase activity"/>
    <property type="evidence" value="ECO:0007669"/>
    <property type="project" value="UniProtKB-KW"/>
</dbReference>
<dbReference type="Gene3D" id="1.10.287.130">
    <property type="match status" value="1"/>
</dbReference>
<evidence type="ECO:0000313" key="20">
    <source>
        <dbReference type="Proteomes" id="UP000595691"/>
    </source>
</evidence>
<dbReference type="Gene3D" id="3.30.565.10">
    <property type="entry name" value="Histidine kinase-like ATPase, C-terminal domain"/>
    <property type="match status" value="1"/>
</dbReference>
<dbReference type="InterPro" id="IPR049814">
    <property type="entry name" value="Resp_reg_WalK"/>
</dbReference>
<dbReference type="Proteomes" id="UP000595691">
    <property type="component" value="Chromosome"/>
</dbReference>
<keyword evidence="8" id="KW-0547">Nucleotide-binding</keyword>
<dbReference type="InterPro" id="IPR004358">
    <property type="entry name" value="Sig_transdc_His_kin-like_C"/>
</dbReference>
<dbReference type="Pfam" id="PF00672">
    <property type="entry name" value="HAMP"/>
    <property type="match status" value="1"/>
</dbReference>
<dbReference type="SUPFAM" id="SSF158472">
    <property type="entry name" value="HAMP domain-like"/>
    <property type="match status" value="1"/>
</dbReference>
<feature type="transmembrane region" description="Helical" evidence="14">
    <location>
        <begin position="184"/>
        <end position="203"/>
    </location>
</feature>
<evidence type="ECO:0000256" key="10">
    <source>
        <dbReference type="ARBA" id="ARBA00022840"/>
    </source>
</evidence>
<dbReference type="InterPro" id="IPR035965">
    <property type="entry name" value="PAS-like_dom_sf"/>
</dbReference>
<protein>
    <recommendedName>
        <fullName evidence="3">histidine kinase</fullName>
        <ecNumber evidence="3">2.7.13.3</ecNumber>
    </recommendedName>
</protein>
<dbReference type="PRINTS" id="PR00344">
    <property type="entry name" value="BCTRLSENSOR"/>
</dbReference>
<evidence type="ECO:0000256" key="8">
    <source>
        <dbReference type="ARBA" id="ARBA00022741"/>
    </source>
</evidence>
<keyword evidence="4" id="KW-1003">Cell membrane</keyword>
<dbReference type="Pfam" id="PF00989">
    <property type="entry name" value="PAS"/>
    <property type="match status" value="1"/>
</dbReference>
<gene>
    <name evidence="19" type="primary">walK</name>
    <name evidence="19" type="ORF">I5776_21175</name>
</gene>
<keyword evidence="20" id="KW-1185">Reference proteome</keyword>
<evidence type="ECO:0000256" key="3">
    <source>
        <dbReference type="ARBA" id="ARBA00012438"/>
    </source>
</evidence>
<dbReference type="SUPFAM" id="SSF55874">
    <property type="entry name" value="ATPase domain of HSP90 chaperone/DNA topoisomerase II/histidine kinase"/>
    <property type="match status" value="1"/>
</dbReference>
<keyword evidence="5" id="KW-0597">Phosphoprotein</keyword>
<dbReference type="Gene3D" id="1.10.8.500">
    <property type="entry name" value="HAMP domain in histidine kinase"/>
    <property type="match status" value="1"/>
</dbReference>
<dbReference type="PROSITE" id="PS50109">
    <property type="entry name" value="HIS_KIN"/>
    <property type="match status" value="1"/>
</dbReference>
<dbReference type="SMART" id="SM00304">
    <property type="entry name" value="HAMP"/>
    <property type="match status" value="1"/>
</dbReference>
<dbReference type="EC" id="2.7.13.3" evidence="3"/>
<keyword evidence="13 14" id="KW-0472">Membrane</keyword>
<dbReference type="InterPro" id="IPR000700">
    <property type="entry name" value="PAS-assoc_C"/>
</dbReference>
<evidence type="ECO:0000313" key="19">
    <source>
        <dbReference type="EMBL" id="QQZ09429.1"/>
    </source>
</evidence>
<dbReference type="NCBIfam" id="TIGR00229">
    <property type="entry name" value="sensory_box"/>
    <property type="match status" value="1"/>
</dbReference>
<sequence length="604" mass="68750">MKKVGFFQSIHLKFVLIFLLLTLVSMEIIGVYFVDKLEKKLQENFTSSIKGRVTSLEYFIREAMKTGETNEDSIDKIQNILKDNARGEIAEIRLIDSSGTILSTSDTGSQGIVGQKIADINVRRAITSGNRWSKRFVDESGSRIWILVDPINLSSNEEGYIYIVGKIETVYKEINEINGIFTKGTAIAMVITAILGIVLAQTITRPISDMRRQALAMAKGNFSRKVKVYGNDEIGQLAYSFNHMTKKLQESQATTEGERRKLSSILSHMTDGVIATDRRGKIILINEPAADMLDVSRETVLSQELVSLLKIEDLHHFEDLLNEQDSVILDYSKKDEPYILRASFSVIQSETGFVSGLITVLHDITEQEKIDMERREFVSNVSHELRTPLTTMRSYLEALADGAWEDKEIAPRFLTVTQNETERMIRLVNDLLKLSKMDSRDYQLNKEWVNIIEYFHHVIDRFEMAKEQNVTFKRKLPNADLFVEVDLDKLTQVLDNIISNALKYSPEGGKITFRARELDELIELSISDQGMGIPKDNLKKIFERFYRVDKARTRKMGGSGLGLAIAKEMVEAHGGEIWARSEEGKGTTIYLTLPYDRSQEDDWL</sequence>
<reference evidence="19 20" key="1">
    <citation type="submission" date="2020-11" db="EMBL/GenBank/DDBJ databases">
        <title>Taxonomic evaluation of the Bacillus sporothermodurans group of bacteria based on whole genome sequences.</title>
        <authorList>
            <person name="Fiedler G."/>
            <person name="Herbstmann A.-D."/>
            <person name="Doll E."/>
            <person name="Wenning M."/>
            <person name="Brinks E."/>
            <person name="Kabisch J."/>
            <person name="Breitenwieser F."/>
            <person name="Lappann M."/>
            <person name="Boehnlein C."/>
            <person name="Franz C."/>
        </authorList>
    </citation>
    <scope>NUCLEOTIDE SEQUENCE [LARGE SCALE GENOMIC DNA]</scope>
    <source>
        <strain evidence="19 20">JCM 19841</strain>
    </source>
</reference>
<accession>A0ABX7E131</accession>
<evidence type="ECO:0000256" key="7">
    <source>
        <dbReference type="ARBA" id="ARBA00022692"/>
    </source>
</evidence>
<keyword evidence="12" id="KW-0902">Two-component regulatory system</keyword>
<dbReference type="NCBIfam" id="NF033092">
    <property type="entry name" value="HK_WalK"/>
    <property type="match status" value="1"/>
</dbReference>
<evidence type="ECO:0000259" key="17">
    <source>
        <dbReference type="PROSITE" id="PS50113"/>
    </source>
</evidence>
<evidence type="ECO:0000259" key="18">
    <source>
        <dbReference type="PROSITE" id="PS50885"/>
    </source>
</evidence>
<feature type="domain" description="HAMP" evidence="18">
    <location>
        <begin position="201"/>
        <end position="253"/>
    </location>
</feature>
<dbReference type="InterPro" id="IPR036097">
    <property type="entry name" value="HisK_dim/P_sf"/>
</dbReference>
<keyword evidence="10" id="KW-0067">ATP-binding</keyword>
<dbReference type="Pfam" id="PF00512">
    <property type="entry name" value="HisKA"/>
    <property type="match status" value="1"/>
</dbReference>
<keyword evidence="7 14" id="KW-0812">Transmembrane</keyword>
<keyword evidence="9 19" id="KW-0418">Kinase</keyword>
<dbReference type="Gene3D" id="3.30.450.20">
    <property type="entry name" value="PAS domain"/>
    <property type="match status" value="2"/>
</dbReference>
<feature type="domain" description="PAC" evidence="17">
    <location>
        <begin position="322"/>
        <end position="376"/>
    </location>
</feature>
<dbReference type="InterPro" id="IPR036890">
    <property type="entry name" value="HATPase_C_sf"/>
</dbReference>
<dbReference type="PROSITE" id="PS50112">
    <property type="entry name" value="PAS"/>
    <property type="match status" value="1"/>
</dbReference>
<dbReference type="InterPro" id="IPR013767">
    <property type="entry name" value="PAS_fold"/>
</dbReference>
<dbReference type="InterPro" id="IPR003594">
    <property type="entry name" value="HATPase_dom"/>
</dbReference>
<dbReference type="CDD" id="cd00075">
    <property type="entry name" value="HATPase"/>
    <property type="match status" value="1"/>
</dbReference>
<proteinExistence type="predicted"/>
<keyword evidence="11 14" id="KW-1133">Transmembrane helix</keyword>
<dbReference type="SMART" id="SM00091">
    <property type="entry name" value="PAS"/>
    <property type="match status" value="1"/>
</dbReference>
<evidence type="ECO:0000256" key="12">
    <source>
        <dbReference type="ARBA" id="ARBA00023012"/>
    </source>
</evidence>
<dbReference type="Pfam" id="PF23846">
    <property type="entry name" value="Cache_WalK"/>
    <property type="match status" value="1"/>
</dbReference>
<evidence type="ECO:0000256" key="13">
    <source>
        <dbReference type="ARBA" id="ARBA00023136"/>
    </source>
</evidence>
<evidence type="ECO:0000259" key="16">
    <source>
        <dbReference type="PROSITE" id="PS50112"/>
    </source>
</evidence>
<evidence type="ECO:0000256" key="9">
    <source>
        <dbReference type="ARBA" id="ARBA00022777"/>
    </source>
</evidence>
<feature type="transmembrane region" description="Helical" evidence="14">
    <location>
        <begin position="12"/>
        <end position="34"/>
    </location>
</feature>